<accession>A0A3G5ECJ9</accession>
<dbReference type="Gene3D" id="3.30.750.24">
    <property type="entry name" value="STAS domain"/>
    <property type="match status" value="1"/>
</dbReference>
<dbReference type="PANTHER" id="PTHR33495:SF2">
    <property type="entry name" value="ANTI-SIGMA FACTOR ANTAGONIST TM_1081-RELATED"/>
    <property type="match status" value="1"/>
</dbReference>
<dbReference type="AlphaFoldDB" id="A0A3G5ECJ9"/>
<dbReference type="PANTHER" id="PTHR33495">
    <property type="entry name" value="ANTI-SIGMA FACTOR ANTAGONIST TM_1081-RELATED-RELATED"/>
    <property type="match status" value="1"/>
</dbReference>
<evidence type="ECO:0000313" key="4">
    <source>
        <dbReference type="EMBL" id="AYW35122.1"/>
    </source>
</evidence>
<dbReference type="InterPro" id="IPR002645">
    <property type="entry name" value="STAS_dom"/>
</dbReference>
<dbReference type="Pfam" id="PF13466">
    <property type="entry name" value="STAS_2"/>
    <property type="match status" value="1"/>
</dbReference>
<dbReference type="NCBIfam" id="TIGR00377">
    <property type="entry name" value="ant_ant_sig"/>
    <property type="match status" value="1"/>
</dbReference>
<dbReference type="GO" id="GO:0043856">
    <property type="term" value="F:anti-sigma factor antagonist activity"/>
    <property type="evidence" value="ECO:0007669"/>
    <property type="project" value="InterPro"/>
</dbReference>
<feature type="domain" description="STAS" evidence="3">
    <location>
        <begin position="14"/>
        <end position="127"/>
    </location>
</feature>
<proteinExistence type="inferred from homology"/>
<dbReference type="InterPro" id="IPR058548">
    <property type="entry name" value="MlaB-like_STAS"/>
</dbReference>
<dbReference type="InterPro" id="IPR003658">
    <property type="entry name" value="Anti-sigma_ant"/>
</dbReference>
<comment type="similarity">
    <text evidence="1 2">Belongs to the anti-sigma-factor antagonist family.</text>
</comment>
<sequence>MDVNAISRRASVQLTRLADYKTGVARVAAAGELDIATAGRFGTELARVIDEHGPDVLIDASALTFCDARGLAAIVSADRLARRRGGAVTLTGVRPQMARILRITRLDKKFMRPRTAAFGWENTVTFV</sequence>
<dbReference type="InterPro" id="IPR036513">
    <property type="entry name" value="STAS_dom_sf"/>
</dbReference>
<evidence type="ECO:0000256" key="2">
    <source>
        <dbReference type="RuleBase" id="RU003749"/>
    </source>
</evidence>
<dbReference type="SUPFAM" id="SSF52091">
    <property type="entry name" value="SpoIIaa-like"/>
    <property type="match status" value="1"/>
</dbReference>
<organism evidence="4">
    <name type="scientific">Actinomadura sp. XM-4-3</name>
    <dbReference type="NCBI Taxonomy" id="1430130"/>
    <lineage>
        <taxon>Bacteria</taxon>
        <taxon>Bacillati</taxon>
        <taxon>Actinomycetota</taxon>
        <taxon>Actinomycetes</taxon>
        <taxon>Streptosporangiales</taxon>
        <taxon>Thermomonosporaceae</taxon>
        <taxon>Actinomadura</taxon>
    </lineage>
</organism>
<protein>
    <recommendedName>
        <fullName evidence="2">Anti-sigma factor antagonist</fullName>
    </recommendedName>
</protein>
<dbReference type="PROSITE" id="PS50801">
    <property type="entry name" value="STAS"/>
    <property type="match status" value="1"/>
</dbReference>
<name>A0A3G5ECJ9_9ACTN</name>
<evidence type="ECO:0000259" key="3">
    <source>
        <dbReference type="PROSITE" id="PS50801"/>
    </source>
</evidence>
<reference evidence="4" key="1">
    <citation type="submission" date="2018-02" db="EMBL/GenBank/DDBJ databases">
        <authorList>
            <person name="Zhang L."/>
        </authorList>
    </citation>
    <scope>NUCLEOTIDE SEQUENCE</scope>
    <source>
        <strain evidence="4">XM-4-3</strain>
    </source>
</reference>
<dbReference type="EMBL" id="MH005229">
    <property type="protein sequence ID" value="AYW35122.1"/>
    <property type="molecule type" value="Genomic_DNA"/>
</dbReference>
<evidence type="ECO:0000256" key="1">
    <source>
        <dbReference type="ARBA" id="ARBA00009013"/>
    </source>
</evidence>
<dbReference type="CDD" id="cd07043">
    <property type="entry name" value="STAS_anti-anti-sigma_factors"/>
    <property type="match status" value="1"/>
</dbReference>